<organism evidence="2 3">
    <name type="scientific">Frankliniella occidentalis</name>
    <name type="common">Western flower thrips</name>
    <name type="synonym">Euthrips occidentalis</name>
    <dbReference type="NCBI Taxonomy" id="133901"/>
    <lineage>
        <taxon>Eukaryota</taxon>
        <taxon>Metazoa</taxon>
        <taxon>Ecdysozoa</taxon>
        <taxon>Arthropoda</taxon>
        <taxon>Hexapoda</taxon>
        <taxon>Insecta</taxon>
        <taxon>Pterygota</taxon>
        <taxon>Neoptera</taxon>
        <taxon>Paraneoptera</taxon>
        <taxon>Thysanoptera</taxon>
        <taxon>Terebrantia</taxon>
        <taxon>Thripoidea</taxon>
        <taxon>Thripidae</taxon>
        <taxon>Frankliniella</taxon>
    </lineage>
</organism>
<evidence type="ECO:0000256" key="1">
    <source>
        <dbReference type="SAM" id="MobiDB-lite"/>
    </source>
</evidence>
<keyword evidence="2" id="KW-1185">Reference proteome</keyword>
<reference evidence="3" key="1">
    <citation type="submission" date="2025-08" db="UniProtKB">
        <authorList>
            <consortium name="RefSeq"/>
        </authorList>
    </citation>
    <scope>IDENTIFICATION</scope>
    <source>
        <tissue evidence="3">Whole organism</tissue>
    </source>
</reference>
<feature type="compositionally biased region" description="Polar residues" evidence="1">
    <location>
        <begin position="76"/>
        <end position="91"/>
    </location>
</feature>
<dbReference type="AlphaFoldDB" id="A0A6J1T047"/>
<protein>
    <submittedName>
        <fullName evidence="3">Uncharacterized protein LOC113212180</fullName>
    </submittedName>
</protein>
<feature type="region of interest" description="Disordered" evidence="1">
    <location>
        <begin position="1"/>
        <end position="38"/>
    </location>
</feature>
<name>A0A6J1T047_FRAOC</name>
<gene>
    <name evidence="3" type="primary">LOC113212180</name>
</gene>
<dbReference type="RefSeq" id="XP_026286573.2">
    <property type="nucleotide sequence ID" value="XM_026430788.2"/>
</dbReference>
<sequence>MVVTTPPTRSRSEPEFDVCLATTSTATPAPAPAPTESSFSLGLARCLGVFQRQASDPQPSASAAKPSLWRQASDPAPSSTAEVSRQPQRQASVPEPTPVTSNGRRAADAVPTPPIRRQVSDPVVPTCVATPPIRRQASDPVPKPTPTPSPVSILRPPGTSTPRRHVAEQTRVTISVPVETHAPPRSPQRPSLTRSFKEELRTSSL</sequence>
<evidence type="ECO:0000313" key="3">
    <source>
        <dbReference type="RefSeq" id="XP_026286573.2"/>
    </source>
</evidence>
<proteinExistence type="predicted"/>
<dbReference type="Proteomes" id="UP000504606">
    <property type="component" value="Unplaced"/>
</dbReference>
<dbReference type="GeneID" id="113212180"/>
<dbReference type="OrthoDB" id="10537349at2759"/>
<accession>A0A6J1T047</accession>
<feature type="region of interest" description="Disordered" evidence="1">
    <location>
        <begin position="52"/>
        <end position="205"/>
    </location>
</feature>
<feature type="compositionally biased region" description="Low complexity" evidence="1">
    <location>
        <begin position="52"/>
        <end position="67"/>
    </location>
</feature>
<feature type="compositionally biased region" description="Basic and acidic residues" evidence="1">
    <location>
        <begin position="195"/>
        <end position="205"/>
    </location>
</feature>
<dbReference type="KEGG" id="foc:113212180"/>
<evidence type="ECO:0000313" key="2">
    <source>
        <dbReference type="Proteomes" id="UP000504606"/>
    </source>
</evidence>